<feature type="compositionally biased region" description="Low complexity" evidence="1">
    <location>
        <begin position="886"/>
        <end position="898"/>
    </location>
</feature>
<dbReference type="SUPFAM" id="SSF48371">
    <property type="entry name" value="ARM repeat"/>
    <property type="match status" value="1"/>
</dbReference>
<feature type="compositionally biased region" description="Polar residues" evidence="1">
    <location>
        <begin position="780"/>
        <end position="807"/>
    </location>
</feature>
<dbReference type="InterPro" id="IPR011009">
    <property type="entry name" value="Kinase-like_dom_sf"/>
</dbReference>
<dbReference type="InterPro" id="IPR016024">
    <property type="entry name" value="ARM-type_fold"/>
</dbReference>
<feature type="region of interest" description="Disordered" evidence="1">
    <location>
        <begin position="132"/>
        <end position="151"/>
    </location>
</feature>
<feature type="compositionally biased region" description="Polar residues" evidence="1">
    <location>
        <begin position="665"/>
        <end position="693"/>
    </location>
</feature>
<dbReference type="PROSITE" id="PS50011">
    <property type="entry name" value="PROTEIN_KINASE_DOM"/>
    <property type="match status" value="1"/>
</dbReference>
<dbReference type="eggNOG" id="KOG2137">
    <property type="taxonomic scope" value="Eukaryota"/>
</dbReference>
<dbReference type="RefSeq" id="XP_007734273.1">
    <property type="nucleotide sequence ID" value="XM_007736083.1"/>
</dbReference>
<evidence type="ECO:0000313" key="4">
    <source>
        <dbReference type="Proteomes" id="UP000019478"/>
    </source>
</evidence>
<feature type="region of interest" description="Disordered" evidence="1">
    <location>
        <begin position="870"/>
        <end position="910"/>
    </location>
</feature>
<evidence type="ECO:0000313" key="3">
    <source>
        <dbReference type="EMBL" id="EXJ85288.1"/>
    </source>
</evidence>
<feature type="region of interest" description="Disordered" evidence="1">
    <location>
        <begin position="663"/>
        <end position="694"/>
    </location>
</feature>
<gene>
    <name evidence="3" type="ORF">A1O3_05963</name>
</gene>
<dbReference type="HOGENOM" id="CLU_008724_1_0_1"/>
<keyword evidence="3" id="KW-0418">Kinase</keyword>
<keyword evidence="4" id="KW-1185">Reference proteome</keyword>
<organism evidence="3 4">
    <name type="scientific">Capronia epimyces CBS 606.96</name>
    <dbReference type="NCBI Taxonomy" id="1182542"/>
    <lineage>
        <taxon>Eukaryota</taxon>
        <taxon>Fungi</taxon>
        <taxon>Dikarya</taxon>
        <taxon>Ascomycota</taxon>
        <taxon>Pezizomycotina</taxon>
        <taxon>Eurotiomycetes</taxon>
        <taxon>Chaetothyriomycetidae</taxon>
        <taxon>Chaetothyriales</taxon>
        <taxon>Herpotrichiellaceae</taxon>
        <taxon>Capronia</taxon>
    </lineage>
</organism>
<keyword evidence="3" id="KW-0808">Transferase</keyword>
<feature type="compositionally biased region" description="Polar residues" evidence="1">
    <location>
        <begin position="727"/>
        <end position="744"/>
    </location>
</feature>
<evidence type="ECO:0000256" key="1">
    <source>
        <dbReference type="SAM" id="MobiDB-lite"/>
    </source>
</evidence>
<dbReference type="Proteomes" id="UP000019478">
    <property type="component" value="Unassembled WGS sequence"/>
</dbReference>
<dbReference type="GO" id="GO:0004672">
    <property type="term" value="F:protein kinase activity"/>
    <property type="evidence" value="ECO:0007669"/>
    <property type="project" value="InterPro"/>
</dbReference>
<dbReference type="CDD" id="cd14011">
    <property type="entry name" value="PK_SCY1_like"/>
    <property type="match status" value="1"/>
</dbReference>
<dbReference type="Gene3D" id="3.30.200.20">
    <property type="entry name" value="Phosphorylase Kinase, domain 1"/>
    <property type="match status" value="1"/>
</dbReference>
<feature type="compositionally biased region" description="Low complexity" evidence="1">
    <location>
        <begin position="745"/>
        <end position="762"/>
    </location>
</feature>
<evidence type="ECO:0000259" key="2">
    <source>
        <dbReference type="PROSITE" id="PS50011"/>
    </source>
</evidence>
<proteinExistence type="predicted"/>
<sequence>MFSSAFKSFSSNITSNYEISKQPSATVGVWSIFDAKKKSTGVQASVFVFERKSLDVSSNGLGPRATSATSLRKVQDEVIERLRKEASSLARLRHPSVLQLVEPVEETRSGGLMFATELVLCSLSAALAQKDRTGGRSGRGIPRSVSDDGTTSQAFQDVEIDELEIQKGLLQVAKGLEFLHDSAKLVHGNLTPDAVIINAKSDWKIAALGFAGPPDGAEGHQPVPQISLSEALYHDPRLPRAVQLNLDYASPDFVLDANINYLADIFSLGLVILACYRHPHRSPIETHGNQSAYKKIFSNSSTVPTSANNFLSDQTLPRELNVTLPRMLTRRPAQRLTASEFQQSEYFDNILVNTIRFLDALPAKTPVEKSQFMKGLGRVMPQFPPSVLGKKILGVLLDEMKDRELLPLIMQNIFQIIKVVPSSKEVVSGKVLPQMREIFLTKSKSEERDSSKEAALVAVLNNIQLLADNCSAKQFKDDVLPIIHVAMESSTHSLTDAALQTLPVIMPLIDFSTVKHDLFPVVANVFSKTNSLSIKIRGLEALAVLCGVPTNQMETRVDDFPGPTQPERKDKNVSSLDKFTMQEKVVPLLKAIKTKEPAVMMAALKVFRQIGTVADTEFLALDVMPILWAFSLGPLLDLSQFQAFMDVIKSLSAKIEREQIRRLQELSSTRPGDFRPSSTPQPSASNGVHQGSAATGAEDDFQKLVLGNKNSEKNDVFAGALAEGERLTQNPPSFSWSPVSGGNKSVSSQPPLSSLPALQPRPTSRSITPDVGMSAFPSLQPAQQSTASIWATSSPPPTTAQNRNHVLQPSAYTASASAAISPPPVSTTAWQLPPPPGPQRQNIASTFAPSIAPPPQSNVHGNVWQQTNHGMAMSSQPGFGGSMNVLQPQTSLPQPSQQKKTGLDKYESLL</sequence>
<reference evidence="3 4" key="1">
    <citation type="submission" date="2013-03" db="EMBL/GenBank/DDBJ databases">
        <title>The Genome Sequence of Capronia epimyces CBS 606.96.</title>
        <authorList>
            <consortium name="The Broad Institute Genomics Platform"/>
            <person name="Cuomo C."/>
            <person name="de Hoog S."/>
            <person name="Gorbushina A."/>
            <person name="Walker B."/>
            <person name="Young S.K."/>
            <person name="Zeng Q."/>
            <person name="Gargeya S."/>
            <person name="Fitzgerald M."/>
            <person name="Haas B."/>
            <person name="Abouelleil A."/>
            <person name="Allen A.W."/>
            <person name="Alvarado L."/>
            <person name="Arachchi H.M."/>
            <person name="Berlin A.M."/>
            <person name="Chapman S.B."/>
            <person name="Gainer-Dewar J."/>
            <person name="Goldberg J."/>
            <person name="Griggs A."/>
            <person name="Gujja S."/>
            <person name="Hansen M."/>
            <person name="Howarth C."/>
            <person name="Imamovic A."/>
            <person name="Ireland A."/>
            <person name="Larimer J."/>
            <person name="McCowan C."/>
            <person name="Murphy C."/>
            <person name="Pearson M."/>
            <person name="Poon T.W."/>
            <person name="Priest M."/>
            <person name="Roberts A."/>
            <person name="Saif S."/>
            <person name="Shea T."/>
            <person name="Sisk P."/>
            <person name="Sykes S."/>
            <person name="Wortman J."/>
            <person name="Nusbaum C."/>
            <person name="Birren B."/>
        </authorList>
    </citation>
    <scope>NUCLEOTIDE SEQUENCE [LARGE SCALE GENOMIC DNA]</scope>
    <source>
        <strain evidence="3 4">CBS 606.96</strain>
    </source>
</reference>
<dbReference type="GO" id="GO:0005524">
    <property type="term" value="F:ATP binding"/>
    <property type="evidence" value="ECO:0007669"/>
    <property type="project" value="InterPro"/>
</dbReference>
<comment type="caution">
    <text evidence="3">The sequence shown here is derived from an EMBL/GenBank/DDBJ whole genome shotgun (WGS) entry which is preliminary data.</text>
</comment>
<dbReference type="InterPro" id="IPR051177">
    <property type="entry name" value="CIK-Related_Protein"/>
</dbReference>
<feature type="domain" description="Protein kinase" evidence="2">
    <location>
        <begin position="32"/>
        <end position="347"/>
    </location>
</feature>
<dbReference type="AlphaFoldDB" id="W9XYE9"/>
<feature type="region of interest" description="Disordered" evidence="1">
    <location>
        <begin position="727"/>
        <end position="844"/>
    </location>
</feature>
<feature type="compositionally biased region" description="Low complexity" evidence="1">
    <location>
        <begin position="809"/>
        <end position="820"/>
    </location>
</feature>
<name>W9XYE9_9EURO</name>
<dbReference type="EMBL" id="AMGY01000004">
    <property type="protein sequence ID" value="EXJ85288.1"/>
    <property type="molecule type" value="Genomic_DNA"/>
</dbReference>
<dbReference type="Gene3D" id="1.25.10.10">
    <property type="entry name" value="Leucine-rich Repeat Variant"/>
    <property type="match status" value="1"/>
</dbReference>
<dbReference type="Pfam" id="PF00069">
    <property type="entry name" value="Pkinase"/>
    <property type="match status" value="1"/>
</dbReference>
<dbReference type="InterPro" id="IPR011989">
    <property type="entry name" value="ARM-like"/>
</dbReference>
<dbReference type="OrthoDB" id="79687at2759"/>
<protein>
    <submittedName>
        <fullName evidence="3">SCY1 protein kinase</fullName>
    </submittedName>
</protein>
<dbReference type="STRING" id="1182542.W9XYE9"/>
<feature type="compositionally biased region" description="Basic and acidic residues" evidence="1">
    <location>
        <begin position="901"/>
        <end position="910"/>
    </location>
</feature>
<dbReference type="PANTHER" id="PTHR12984">
    <property type="entry name" value="SCY1-RELATED S/T PROTEIN KINASE-LIKE"/>
    <property type="match status" value="1"/>
</dbReference>
<accession>W9XYE9</accession>
<dbReference type="Gene3D" id="1.10.510.10">
    <property type="entry name" value="Transferase(Phosphotransferase) domain 1"/>
    <property type="match status" value="1"/>
</dbReference>
<dbReference type="SUPFAM" id="SSF56112">
    <property type="entry name" value="Protein kinase-like (PK-like)"/>
    <property type="match status" value="1"/>
</dbReference>
<dbReference type="PANTHER" id="PTHR12984:SF6">
    <property type="entry name" value="SCY1-LIKE PROTEIN 2"/>
    <property type="match status" value="1"/>
</dbReference>
<dbReference type="InterPro" id="IPR000719">
    <property type="entry name" value="Prot_kinase_dom"/>
</dbReference>
<dbReference type="GeneID" id="19170073"/>
<dbReference type="SMART" id="SM00220">
    <property type="entry name" value="S_TKc"/>
    <property type="match status" value="1"/>
</dbReference>